<dbReference type="Proteomes" id="UP000235786">
    <property type="component" value="Unassembled WGS sequence"/>
</dbReference>
<name>A0A2J6QUD4_HYAVF</name>
<keyword evidence="3" id="KW-1185">Reference proteome</keyword>
<feature type="compositionally biased region" description="Polar residues" evidence="1">
    <location>
        <begin position="35"/>
        <end position="49"/>
    </location>
</feature>
<reference evidence="2 3" key="1">
    <citation type="submission" date="2016-04" db="EMBL/GenBank/DDBJ databases">
        <title>A degradative enzymes factory behind the ericoid mycorrhizal symbiosis.</title>
        <authorList>
            <consortium name="DOE Joint Genome Institute"/>
            <person name="Martino E."/>
            <person name="Morin E."/>
            <person name="Grelet G."/>
            <person name="Kuo A."/>
            <person name="Kohler A."/>
            <person name="Daghino S."/>
            <person name="Barry K."/>
            <person name="Choi C."/>
            <person name="Cichocki N."/>
            <person name="Clum A."/>
            <person name="Copeland A."/>
            <person name="Hainaut M."/>
            <person name="Haridas S."/>
            <person name="Labutti K."/>
            <person name="Lindquist E."/>
            <person name="Lipzen A."/>
            <person name="Khouja H.-R."/>
            <person name="Murat C."/>
            <person name="Ohm R."/>
            <person name="Olson A."/>
            <person name="Spatafora J."/>
            <person name="Veneault-Fourrey C."/>
            <person name="Henrissat B."/>
            <person name="Grigoriev I."/>
            <person name="Martin F."/>
            <person name="Perotto S."/>
        </authorList>
    </citation>
    <scope>NUCLEOTIDE SEQUENCE [LARGE SCALE GENOMIC DNA]</scope>
    <source>
        <strain evidence="2 3">F</strain>
    </source>
</reference>
<feature type="region of interest" description="Disordered" evidence="1">
    <location>
        <begin position="1"/>
        <end position="75"/>
    </location>
</feature>
<evidence type="ECO:0000313" key="3">
    <source>
        <dbReference type="Proteomes" id="UP000235786"/>
    </source>
</evidence>
<dbReference type="AlphaFoldDB" id="A0A2J6QUD4"/>
<evidence type="ECO:0000313" key="2">
    <source>
        <dbReference type="EMBL" id="PMD29860.1"/>
    </source>
</evidence>
<feature type="region of interest" description="Disordered" evidence="1">
    <location>
        <begin position="95"/>
        <end position="171"/>
    </location>
</feature>
<proteinExistence type="predicted"/>
<evidence type="ECO:0000256" key="1">
    <source>
        <dbReference type="SAM" id="MobiDB-lite"/>
    </source>
</evidence>
<protein>
    <submittedName>
        <fullName evidence="2">Uncharacterized protein</fullName>
    </submittedName>
</protein>
<dbReference type="EMBL" id="KZ613971">
    <property type="protein sequence ID" value="PMD29860.1"/>
    <property type="molecule type" value="Genomic_DNA"/>
</dbReference>
<feature type="compositionally biased region" description="Polar residues" evidence="1">
    <location>
        <begin position="1"/>
        <end position="10"/>
    </location>
</feature>
<organism evidence="2 3">
    <name type="scientific">Hyaloscypha variabilis (strain UAMH 11265 / GT02V1 / F)</name>
    <name type="common">Meliniomyces variabilis</name>
    <dbReference type="NCBI Taxonomy" id="1149755"/>
    <lineage>
        <taxon>Eukaryota</taxon>
        <taxon>Fungi</taxon>
        <taxon>Dikarya</taxon>
        <taxon>Ascomycota</taxon>
        <taxon>Pezizomycotina</taxon>
        <taxon>Leotiomycetes</taxon>
        <taxon>Helotiales</taxon>
        <taxon>Hyaloscyphaceae</taxon>
        <taxon>Hyaloscypha</taxon>
        <taxon>Hyaloscypha variabilis</taxon>
    </lineage>
</organism>
<sequence length="171" mass="18710">MASTTATLTPTHLKHAPSYNMTFTSHPPPPPQEAHQPTTFHPLNLNLHSSLPWPSELLPRKSSPPAPSTQTQTQTQNYHATYLYLQMQMQMQILQRLSTSPSSSTSPSAPSTNTISPRTGTGTEITASPPPRTRAQHYRAIAPRAVPSDLQQDTQNKKTIHFPASVSIAAQ</sequence>
<accession>A0A2J6QUD4</accession>
<feature type="compositionally biased region" description="Low complexity" evidence="1">
    <location>
        <begin position="95"/>
        <end position="117"/>
    </location>
</feature>
<gene>
    <name evidence="2" type="ORF">L207DRAFT_520713</name>
</gene>